<comment type="caution">
    <text evidence="1">The sequence shown here is derived from an EMBL/GenBank/DDBJ whole genome shotgun (WGS) entry which is preliminary data.</text>
</comment>
<dbReference type="EMBL" id="JAAIKT010000051">
    <property type="protein sequence ID" value="NEW74988.1"/>
    <property type="molecule type" value="Genomic_DNA"/>
</dbReference>
<gene>
    <name evidence="1" type="ORF">G4H13_32650</name>
</gene>
<name>A0A6G4AP25_9ACTN</name>
<dbReference type="AlphaFoldDB" id="A0A6G4AP25"/>
<keyword evidence="2" id="KW-1185">Reference proteome</keyword>
<accession>A0A6G4AP25</accession>
<evidence type="ECO:0000313" key="2">
    <source>
        <dbReference type="Proteomes" id="UP000476310"/>
    </source>
</evidence>
<dbReference type="RefSeq" id="WP_164433008.1">
    <property type="nucleotide sequence ID" value="NZ_JAAIKT010000051.1"/>
</dbReference>
<protein>
    <submittedName>
        <fullName evidence="1">Uncharacterized protein</fullName>
    </submittedName>
</protein>
<proteinExistence type="predicted"/>
<organism evidence="1 2">
    <name type="scientific">Streptomyces rhizosphaericus</name>
    <dbReference type="NCBI Taxonomy" id="114699"/>
    <lineage>
        <taxon>Bacteria</taxon>
        <taxon>Bacillati</taxon>
        <taxon>Actinomycetota</taxon>
        <taxon>Actinomycetes</taxon>
        <taxon>Kitasatosporales</taxon>
        <taxon>Streptomycetaceae</taxon>
        <taxon>Streptomyces</taxon>
        <taxon>Streptomyces violaceusniger group</taxon>
    </lineage>
</organism>
<reference evidence="1" key="1">
    <citation type="submission" date="2020-02" db="EMBL/GenBank/DDBJ databases">
        <title>A new Streptomyces sp. for controlling soil-borne diseases.</title>
        <authorList>
            <person name="Li X."/>
            <person name="Tian Y."/>
            <person name="Gao K."/>
        </authorList>
    </citation>
    <scope>NUCLEOTIDE SEQUENCE [LARGE SCALE GENOMIC DNA]</scope>
    <source>
        <strain evidence="1">0250</strain>
    </source>
</reference>
<sequence>MADDRRSEILEHIQAGHGITRVTMGWLRNRYDTDWDKLSRGRADEIAKWLQSQQILHAPAELPSRETGHAMLYSLQSSIGILVAAARGESLFEDNPNGAMLFLEGFAKKLDGEKDAEAGEGY</sequence>
<dbReference type="Proteomes" id="UP000476310">
    <property type="component" value="Unassembled WGS sequence"/>
</dbReference>
<evidence type="ECO:0000313" key="1">
    <source>
        <dbReference type="EMBL" id="NEW74988.1"/>
    </source>
</evidence>